<dbReference type="InterPro" id="IPR015168">
    <property type="entry name" value="SsuA/THI5"/>
</dbReference>
<evidence type="ECO:0000256" key="12">
    <source>
        <dbReference type="SAM" id="SignalP"/>
    </source>
</evidence>
<comment type="pathway">
    <text evidence="2">Cofactor biosynthesis; thiamine diphosphate biosynthesis.</text>
</comment>
<evidence type="ECO:0000256" key="7">
    <source>
        <dbReference type="ARBA" id="ARBA00022898"/>
    </source>
</evidence>
<evidence type="ECO:0000256" key="9">
    <source>
        <dbReference type="ARBA" id="ARBA00023004"/>
    </source>
</evidence>
<dbReference type="GO" id="GO:0009228">
    <property type="term" value="P:thiamine biosynthetic process"/>
    <property type="evidence" value="ECO:0007669"/>
    <property type="project" value="UniProtKB-KW"/>
</dbReference>
<dbReference type="GO" id="GO:0016740">
    <property type="term" value="F:transferase activity"/>
    <property type="evidence" value="ECO:0007669"/>
    <property type="project" value="UniProtKB-KW"/>
</dbReference>
<dbReference type="Pfam" id="PF09084">
    <property type="entry name" value="NMT1"/>
    <property type="match status" value="1"/>
</dbReference>
<feature type="domain" description="SsuA/THI5-like" evidence="13">
    <location>
        <begin position="60"/>
        <end position="267"/>
    </location>
</feature>
<keyword evidence="9" id="KW-0408">Iron</keyword>
<keyword evidence="15" id="KW-1185">Reference proteome</keyword>
<dbReference type="PROSITE" id="PS51257">
    <property type="entry name" value="PROKAR_LIPOPROTEIN"/>
    <property type="match status" value="1"/>
</dbReference>
<dbReference type="AlphaFoldDB" id="A0A3D9ZVF1"/>
<comment type="caution">
    <text evidence="14">The sequence shown here is derived from an EMBL/GenBank/DDBJ whole genome shotgun (WGS) entry which is preliminary data.</text>
</comment>
<evidence type="ECO:0000256" key="6">
    <source>
        <dbReference type="ARBA" id="ARBA00022723"/>
    </source>
</evidence>
<evidence type="ECO:0000256" key="1">
    <source>
        <dbReference type="ARBA" id="ARBA00003469"/>
    </source>
</evidence>
<keyword evidence="8" id="KW-0784">Thiamine biosynthesis</keyword>
<gene>
    <name evidence="14" type="ORF">DFJ67_7261</name>
</gene>
<evidence type="ECO:0000256" key="11">
    <source>
        <dbReference type="ARBA" id="ARBA00048179"/>
    </source>
</evidence>
<dbReference type="EMBL" id="QUMQ01000001">
    <property type="protein sequence ID" value="REG01182.1"/>
    <property type="molecule type" value="Genomic_DNA"/>
</dbReference>
<dbReference type="PANTHER" id="PTHR31528">
    <property type="entry name" value="4-AMINO-5-HYDROXYMETHYL-2-METHYLPYRIMIDINE PHOSPHATE SYNTHASE THI11-RELATED"/>
    <property type="match status" value="1"/>
</dbReference>
<evidence type="ECO:0000256" key="8">
    <source>
        <dbReference type="ARBA" id="ARBA00022977"/>
    </source>
</evidence>
<keyword evidence="6" id="KW-0479">Metal-binding</keyword>
<evidence type="ECO:0000259" key="13">
    <source>
        <dbReference type="Pfam" id="PF09084"/>
    </source>
</evidence>
<keyword evidence="12" id="KW-0732">Signal</keyword>
<dbReference type="SUPFAM" id="SSF53850">
    <property type="entry name" value="Periplasmic binding protein-like II"/>
    <property type="match status" value="1"/>
</dbReference>
<evidence type="ECO:0000256" key="5">
    <source>
        <dbReference type="ARBA" id="ARBA00022679"/>
    </source>
</evidence>
<comment type="function">
    <text evidence="1">Responsible for the formation of the pyrimidine heterocycle in the thiamine biosynthesis pathway. Catalyzes the formation of hydroxymethylpyrimidine phosphate (HMP-P) from histidine and pyridoxal phosphate (PLP). The protein uses PLP and the active site histidine to form HMP-P, generating an inactive enzyme. The enzyme can only undergo a single turnover, which suggests it is a suicide enzyme.</text>
</comment>
<evidence type="ECO:0000256" key="2">
    <source>
        <dbReference type="ARBA" id="ARBA00004948"/>
    </source>
</evidence>
<comment type="similarity">
    <text evidence="3">Belongs to the NMT1/THI5 family.</text>
</comment>
<comment type="subunit">
    <text evidence="4">Homodimer.</text>
</comment>
<comment type="catalytic activity">
    <reaction evidence="11">
        <text>N(6)-(pyridoxal phosphate)-L-lysyl-[4-amino-5-hydroxymethyl-2-methylpyrimidine phosphate synthase] + L-histidyl-[4-amino-5-hydroxymethyl-2-methylpyrimidine phosphate synthase] + 2 Fe(3+) + 4 H2O = L-lysyl-[4-amino-5-hydroxymethyl-2-methylpyrimidine phosphate synthase] + (2S)-2-amino-5-hydroxy-4-oxopentanoyl-[4-amino-5-hydroxymethyl-2-methylpyrimidine phosphate synthase] + 4-amino-2-methyl-5-(phosphooxymethyl)pyrimidine + 3-oxopropanoate + 2 Fe(2+) + 2 H(+)</text>
        <dbReference type="Rhea" id="RHEA:65756"/>
        <dbReference type="Rhea" id="RHEA-COMP:16892"/>
        <dbReference type="Rhea" id="RHEA-COMP:16893"/>
        <dbReference type="Rhea" id="RHEA-COMP:16894"/>
        <dbReference type="Rhea" id="RHEA-COMP:16895"/>
        <dbReference type="ChEBI" id="CHEBI:15377"/>
        <dbReference type="ChEBI" id="CHEBI:15378"/>
        <dbReference type="ChEBI" id="CHEBI:29033"/>
        <dbReference type="ChEBI" id="CHEBI:29034"/>
        <dbReference type="ChEBI" id="CHEBI:29969"/>
        <dbReference type="ChEBI" id="CHEBI:29979"/>
        <dbReference type="ChEBI" id="CHEBI:33190"/>
        <dbReference type="ChEBI" id="CHEBI:58354"/>
        <dbReference type="ChEBI" id="CHEBI:143915"/>
        <dbReference type="ChEBI" id="CHEBI:157692"/>
    </reaction>
    <physiologicalReaction direction="left-to-right" evidence="11">
        <dbReference type="Rhea" id="RHEA:65757"/>
    </physiologicalReaction>
</comment>
<keyword evidence="7" id="KW-0663">Pyridoxal phosphate</keyword>
<accession>A0A3D9ZVF1</accession>
<dbReference type="GO" id="GO:0046872">
    <property type="term" value="F:metal ion binding"/>
    <property type="evidence" value="ECO:0007669"/>
    <property type="project" value="UniProtKB-KW"/>
</dbReference>
<evidence type="ECO:0000256" key="4">
    <source>
        <dbReference type="ARBA" id="ARBA00011738"/>
    </source>
</evidence>
<feature type="signal peptide" evidence="12">
    <location>
        <begin position="1"/>
        <end position="29"/>
    </location>
</feature>
<dbReference type="InterPro" id="IPR006311">
    <property type="entry name" value="TAT_signal"/>
</dbReference>
<reference evidence="14 15" key="1">
    <citation type="submission" date="2018-08" db="EMBL/GenBank/DDBJ databases">
        <title>Sequencing the genomes of 1000 actinobacteria strains.</title>
        <authorList>
            <person name="Klenk H.-P."/>
        </authorList>
    </citation>
    <scope>NUCLEOTIDE SEQUENCE [LARGE SCALE GENOMIC DNA]</scope>
    <source>
        <strain evidence="14 15">DSM 44099</strain>
    </source>
</reference>
<dbReference type="PANTHER" id="PTHR31528:SF1">
    <property type="entry name" value="4-AMINO-5-HYDROXYMETHYL-2-METHYLPYRIMIDINE PHOSPHATE SYNTHASE THI11-RELATED"/>
    <property type="match status" value="1"/>
</dbReference>
<protein>
    <recommendedName>
        <fullName evidence="10">Thiamine pyrimidine synthase</fullName>
    </recommendedName>
</protein>
<dbReference type="PROSITE" id="PS51318">
    <property type="entry name" value="TAT"/>
    <property type="match status" value="1"/>
</dbReference>
<evidence type="ECO:0000313" key="15">
    <source>
        <dbReference type="Proteomes" id="UP000256913"/>
    </source>
</evidence>
<dbReference type="Proteomes" id="UP000256913">
    <property type="component" value="Unassembled WGS sequence"/>
</dbReference>
<name>A0A3D9ZVF1_9ACTN</name>
<organism evidence="14 15">
    <name type="scientific">Asanoa ferruginea</name>
    <dbReference type="NCBI Taxonomy" id="53367"/>
    <lineage>
        <taxon>Bacteria</taxon>
        <taxon>Bacillati</taxon>
        <taxon>Actinomycetota</taxon>
        <taxon>Actinomycetes</taxon>
        <taxon>Micromonosporales</taxon>
        <taxon>Micromonosporaceae</taxon>
        <taxon>Asanoa</taxon>
    </lineage>
</organism>
<evidence type="ECO:0000313" key="14">
    <source>
        <dbReference type="EMBL" id="REG01182.1"/>
    </source>
</evidence>
<proteinExistence type="inferred from homology"/>
<feature type="chain" id="PRO_5017620561" description="Thiamine pyrimidine synthase" evidence="12">
    <location>
        <begin position="30"/>
        <end position="352"/>
    </location>
</feature>
<dbReference type="InterPro" id="IPR027939">
    <property type="entry name" value="NMT1/THI5"/>
</dbReference>
<dbReference type="OrthoDB" id="174578at2"/>
<keyword evidence="5" id="KW-0808">Transferase</keyword>
<evidence type="ECO:0000256" key="10">
    <source>
        <dbReference type="ARBA" id="ARBA00033171"/>
    </source>
</evidence>
<dbReference type="Gene3D" id="3.40.190.10">
    <property type="entry name" value="Periplasmic binding protein-like II"/>
    <property type="match status" value="2"/>
</dbReference>
<sequence>MTTRRDFLTVTARILGGGALAAGLGGALAACSDDDDKPTAAGGGGVSPVTFQLGWLANVENMGVYVADDAGYFTKAGLKTTIVPGGPSVSVGPLIASGKAFVGLDSVDTIARARKEGAPLKVVGATLQKNPSAVMSLAKNPIRTPQDLVGKRLGVQQSGTEIYNAFFKANGVDPKSVTYVPVQFDPAPLVNGDVDAFASFLTSQPIQLKRQGVETESFLLADFGYGLWADAFVVSEETLADKTKRAHLVNLMRASVQGWQDAVQDPARGVKLAVEKYGKSLQLNADEQLLTAQSFVPLIATPETKTNGLLTMSKDGIESNIKTMGAVGITTTADQLFDTTVLAEVFQGKPTV</sequence>
<evidence type="ECO:0000256" key="3">
    <source>
        <dbReference type="ARBA" id="ARBA00009406"/>
    </source>
</evidence>